<dbReference type="Proteomes" id="UP000434580">
    <property type="component" value="Unassembled WGS sequence"/>
</dbReference>
<dbReference type="GO" id="GO:0009289">
    <property type="term" value="C:pilus"/>
    <property type="evidence" value="ECO:0007669"/>
    <property type="project" value="InterPro"/>
</dbReference>
<keyword evidence="4" id="KW-1133">Transmembrane helix</keyword>
<keyword evidence="3" id="KW-0281">Fimbrium</keyword>
<dbReference type="AlphaFoldDB" id="A0A5S9QCY2"/>
<keyword evidence="4" id="KW-0472">Membrane</keyword>
<protein>
    <submittedName>
        <fullName evidence="5">Fimbrial protein</fullName>
    </submittedName>
</protein>
<dbReference type="PROSITE" id="PS00409">
    <property type="entry name" value="PROKAR_NTER_METHYL"/>
    <property type="match status" value="1"/>
</dbReference>
<reference evidence="5 6" key="1">
    <citation type="submission" date="2019-11" db="EMBL/GenBank/DDBJ databases">
        <authorList>
            <person name="Holert J."/>
        </authorList>
    </citation>
    <scope>NUCLEOTIDE SEQUENCE [LARGE SCALE GENOMIC DNA]</scope>
    <source>
        <strain evidence="5">BC5_2</strain>
    </source>
</reference>
<evidence type="ECO:0000256" key="3">
    <source>
        <dbReference type="RuleBase" id="RU000389"/>
    </source>
</evidence>
<comment type="similarity">
    <text evidence="1 3">Belongs to the N-Me-Phe pilin family.</text>
</comment>
<gene>
    <name evidence="5" type="primary">pilE_1</name>
    <name evidence="5" type="ORF">DPBNPPHM_01879</name>
</gene>
<proteinExistence type="inferred from homology"/>
<feature type="transmembrane region" description="Helical" evidence="4">
    <location>
        <begin position="7"/>
        <end position="31"/>
    </location>
</feature>
<dbReference type="Pfam" id="PF00114">
    <property type="entry name" value="Pilin"/>
    <property type="match status" value="1"/>
</dbReference>
<keyword evidence="2" id="KW-0488">Methylation</keyword>
<dbReference type="PANTHER" id="PTHR30093:SF34">
    <property type="entry name" value="PREPILIN PEPTIDASE-DEPENDENT PROTEIN D"/>
    <property type="match status" value="1"/>
</dbReference>
<evidence type="ECO:0000256" key="1">
    <source>
        <dbReference type="ARBA" id="ARBA00005233"/>
    </source>
</evidence>
<dbReference type="Gene3D" id="3.30.700.10">
    <property type="entry name" value="Glycoprotein, Type 4 Pilin"/>
    <property type="match status" value="1"/>
</dbReference>
<dbReference type="InterPro" id="IPR001082">
    <property type="entry name" value="Pilin"/>
</dbReference>
<name>A0A5S9QCY2_9GAMM</name>
<dbReference type="InterPro" id="IPR045584">
    <property type="entry name" value="Pilin-like"/>
</dbReference>
<dbReference type="InterPro" id="IPR012902">
    <property type="entry name" value="N_methyl_site"/>
</dbReference>
<evidence type="ECO:0000313" key="5">
    <source>
        <dbReference type="EMBL" id="CAA0114786.1"/>
    </source>
</evidence>
<dbReference type="OrthoDB" id="5918848at2"/>
<dbReference type="NCBIfam" id="TIGR02532">
    <property type="entry name" value="IV_pilin_GFxxxE"/>
    <property type="match status" value="1"/>
</dbReference>
<sequence>MKNMQKGFTLIELMIVVAIIGILAAVALPAYQDYIIRARITEGVGLADDAKKFIATSSPTQIELTSSADTYNLQAGGNGAVSKYVSSVLIDNATGAVTVTFNALNVGTIPANSTLVYTPYIQTGTAPVQLAPAILAGDRGTIDWGCASETNAVSAARNLPTLTAGTLPAAYAPSECR</sequence>
<keyword evidence="4" id="KW-0812">Transmembrane</keyword>
<dbReference type="SUPFAM" id="SSF54523">
    <property type="entry name" value="Pili subunits"/>
    <property type="match status" value="1"/>
</dbReference>
<dbReference type="GO" id="GO:0007155">
    <property type="term" value="P:cell adhesion"/>
    <property type="evidence" value="ECO:0007669"/>
    <property type="project" value="InterPro"/>
</dbReference>
<accession>A0A5S9QCY2</accession>
<evidence type="ECO:0000313" key="6">
    <source>
        <dbReference type="Proteomes" id="UP000434580"/>
    </source>
</evidence>
<evidence type="ECO:0000256" key="2">
    <source>
        <dbReference type="ARBA" id="ARBA00022481"/>
    </source>
</evidence>
<organism evidence="5 6">
    <name type="scientific">BD1-7 clade bacterium</name>
    <dbReference type="NCBI Taxonomy" id="2029982"/>
    <lineage>
        <taxon>Bacteria</taxon>
        <taxon>Pseudomonadati</taxon>
        <taxon>Pseudomonadota</taxon>
        <taxon>Gammaproteobacteria</taxon>
        <taxon>Cellvibrionales</taxon>
        <taxon>Spongiibacteraceae</taxon>
        <taxon>BD1-7 clade</taxon>
    </lineage>
</organism>
<dbReference type="Pfam" id="PF07963">
    <property type="entry name" value="N_methyl"/>
    <property type="match status" value="1"/>
</dbReference>
<dbReference type="PANTHER" id="PTHR30093">
    <property type="entry name" value="GENERAL SECRETION PATHWAY PROTEIN G"/>
    <property type="match status" value="1"/>
</dbReference>
<evidence type="ECO:0000256" key="4">
    <source>
        <dbReference type="SAM" id="Phobius"/>
    </source>
</evidence>
<dbReference type="EMBL" id="CACSII010000017">
    <property type="protein sequence ID" value="CAA0114786.1"/>
    <property type="molecule type" value="Genomic_DNA"/>
</dbReference>